<organism evidence="2 3">
    <name type="scientific">Methylobacterium mesophilicum SR1.6/6</name>
    <dbReference type="NCBI Taxonomy" id="908290"/>
    <lineage>
        <taxon>Bacteria</taxon>
        <taxon>Pseudomonadati</taxon>
        <taxon>Pseudomonadota</taxon>
        <taxon>Alphaproteobacteria</taxon>
        <taxon>Hyphomicrobiales</taxon>
        <taxon>Methylobacteriaceae</taxon>
        <taxon>Methylobacterium</taxon>
    </lineage>
</organism>
<evidence type="ECO:0000313" key="3">
    <source>
        <dbReference type="Proteomes" id="UP000012488"/>
    </source>
</evidence>
<sequence length="158" mass="15960">MGPNRPVVRLLTAMILAIVAYFAPSAVQAHEGHVHCGHRGHQQTAATKADAAPAARPVSVQLMRKAAIQVTLPAHSIIRAPAAMTSGSLRADDAGAGCSCACVGCVCGSMACCAIGIVVGHASLTMPLSRVVVLIPHDAAGHAGIGPGALRKPPRTLV</sequence>
<dbReference type="Proteomes" id="UP000012488">
    <property type="component" value="Chromosome"/>
</dbReference>
<feature type="chain" id="PRO_5025471526" description="CopL family metal-binding regulatory protein" evidence="1">
    <location>
        <begin position="30"/>
        <end position="158"/>
    </location>
</feature>
<proteinExistence type="predicted"/>
<feature type="signal peptide" evidence="1">
    <location>
        <begin position="1"/>
        <end position="29"/>
    </location>
</feature>
<reference evidence="2 3" key="1">
    <citation type="journal article" date="2012" name="Genet. Mol. Biol.">
        <title>Analysis of 16S rRNA and mxaF genes revealing insights into Methylobacterium niche-specific plant association.</title>
        <authorList>
            <person name="Dourado M.N."/>
            <person name="Andreote F.D."/>
            <person name="Dini-Andreote F."/>
            <person name="Conti R."/>
            <person name="Araujo J.M."/>
            <person name="Araujo W.L."/>
        </authorList>
    </citation>
    <scope>NUCLEOTIDE SEQUENCE [LARGE SCALE GENOMIC DNA]</scope>
    <source>
        <strain evidence="2 3">SR1.6/6</strain>
    </source>
</reference>
<dbReference type="EMBL" id="CP043538">
    <property type="protein sequence ID" value="QGY02969.1"/>
    <property type="molecule type" value="Genomic_DNA"/>
</dbReference>
<name>A0A6B9FM29_9HYPH</name>
<keyword evidence="1" id="KW-0732">Signal</keyword>
<evidence type="ECO:0000313" key="2">
    <source>
        <dbReference type="EMBL" id="QGY02969.1"/>
    </source>
</evidence>
<gene>
    <name evidence="2" type="ORF">MMSR116_14580</name>
</gene>
<protein>
    <recommendedName>
        <fullName evidence="4">CopL family metal-binding regulatory protein</fullName>
    </recommendedName>
</protein>
<accession>A0A6B9FM29</accession>
<evidence type="ECO:0000256" key="1">
    <source>
        <dbReference type="SAM" id="SignalP"/>
    </source>
</evidence>
<dbReference type="OrthoDB" id="8006144at2"/>
<dbReference type="AlphaFoldDB" id="A0A6B9FM29"/>
<evidence type="ECO:0008006" key="4">
    <source>
        <dbReference type="Google" id="ProtNLM"/>
    </source>
</evidence>
<dbReference type="KEGG" id="mmes:MMSR116_14580"/>
<reference evidence="2 3" key="2">
    <citation type="journal article" date="2013" name="Genome Announc.">
        <title>Draft Genome Sequence of Methylobacterium mesophilicum Strain SR1.6/6, Isolated from Citrus sinensis.</title>
        <authorList>
            <person name="Marinho Almeida D."/>
            <person name="Dini-Andreote F."/>
            <person name="Camargo Neves A.A."/>
            <person name="Juca Ramos R.T."/>
            <person name="Andreote F.D."/>
            <person name="Carneiro A.R."/>
            <person name="Oliveira de Souza Lima A."/>
            <person name="Caracciolo Gomes de Sa P.H."/>
            <person name="Ribeiro Barbosa M.S."/>
            <person name="Araujo W.L."/>
            <person name="Silva A."/>
        </authorList>
    </citation>
    <scope>NUCLEOTIDE SEQUENCE [LARGE SCALE GENOMIC DNA]</scope>
    <source>
        <strain evidence="2 3">SR1.6/6</strain>
    </source>
</reference>